<dbReference type="GO" id="GO:0016887">
    <property type="term" value="F:ATP hydrolysis activity"/>
    <property type="evidence" value="ECO:0007669"/>
    <property type="project" value="InterPro"/>
</dbReference>
<keyword evidence="3" id="KW-0813">Transport</keyword>
<keyword evidence="4" id="KW-0547">Nucleotide-binding</keyword>
<evidence type="ECO:0000259" key="7">
    <source>
        <dbReference type="PROSITE" id="PS50893"/>
    </source>
</evidence>
<comment type="similarity">
    <text evidence="2">Belongs to the ABC transporter superfamily.</text>
</comment>
<dbReference type="OrthoDB" id="9804819at2"/>
<keyword evidence="5 8" id="KW-0067">ATP-binding</keyword>
<organism evidence="8 9">
    <name type="scientific">Cryobacterium lyxosi</name>
    <dbReference type="NCBI Taxonomy" id="1259228"/>
    <lineage>
        <taxon>Bacteria</taxon>
        <taxon>Bacillati</taxon>
        <taxon>Actinomycetota</taxon>
        <taxon>Actinomycetes</taxon>
        <taxon>Micrococcales</taxon>
        <taxon>Microbacteriaceae</taxon>
        <taxon>Cryobacterium</taxon>
    </lineage>
</organism>
<dbReference type="Pfam" id="PF00005">
    <property type="entry name" value="ABC_tran"/>
    <property type="match status" value="1"/>
</dbReference>
<dbReference type="InterPro" id="IPR003593">
    <property type="entry name" value="AAA+_ATPase"/>
</dbReference>
<dbReference type="PROSITE" id="PS00211">
    <property type="entry name" value="ABC_TRANSPORTER_1"/>
    <property type="match status" value="1"/>
</dbReference>
<sequence length="331" mass="36107">MLESFRRWGELLCHTPGHKQLGDLSGGTTRVIHVSHLSKSFGSLKAVKDLSFSVSEGSIFAFLGTNGAGKSTTISCLTTVSSADSGTIKIAGMTVGRDDEQIRRNIGVVFQASLLDPSLTVRENLADRAAFYAMRRVDRARRIAELANMIDLGEFLDRPYGLLSGGQKRRVDIARALIHEPVLLFLDEPTAGLDPQSREQVWETIRSLRSTQGMTVFLTTHYMEETEEADQISIIHAGELVVQGTPADLRKTYSSSILSVTSDDVEQLHEACASQGFAVTRAAGAARIAVGGSAEALKFLRDNRLIVDDFEFRHGTMDDVFLSVTSNRATA</sequence>
<dbReference type="Gene3D" id="3.40.50.300">
    <property type="entry name" value="P-loop containing nucleotide triphosphate hydrolases"/>
    <property type="match status" value="1"/>
</dbReference>
<dbReference type="AlphaFoldDB" id="A0A4R8ZGV8"/>
<name>A0A4R8ZGV8_9MICO</name>
<dbReference type="GO" id="GO:0005886">
    <property type="term" value="C:plasma membrane"/>
    <property type="evidence" value="ECO:0007669"/>
    <property type="project" value="UniProtKB-SubCell"/>
</dbReference>
<comment type="subcellular location">
    <subcellularLocation>
        <location evidence="1">Cell membrane</location>
        <topology evidence="1">Peripheral membrane protein</topology>
    </subcellularLocation>
</comment>
<keyword evidence="6" id="KW-0046">Antibiotic resistance</keyword>
<reference evidence="8 9" key="1">
    <citation type="submission" date="2019-03" db="EMBL/GenBank/DDBJ databases">
        <title>Genomics of glacier-inhabiting Cryobacterium strains.</title>
        <authorList>
            <person name="Liu Q."/>
            <person name="Xin Y.-H."/>
        </authorList>
    </citation>
    <scope>NUCLEOTIDE SEQUENCE [LARGE SCALE GENOMIC DNA]</scope>
    <source>
        <strain evidence="8 9">TMT1-1</strain>
    </source>
</reference>
<accession>A0A4R8ZGV8</accession>
<evidence type="ECO:0000256" key="1">
    <source>
        <dbReference type="ARBA" id="ARBA00004202"/>
    </source>
</evidence>
<evidence type="ECO:0000256" key="3">
    <source>
        <dbReference type="ARBA" id="ARBA00022448"/>
    </source>
</evidence>
<dbReference type="EMBL" id="SOGT01000008">
    <property type="protein sequence ID" value="TFD26663.1"/>
    <property type="molecule type" value="Genomic_DNA"/>
</dbReference>
<proteinExistence type="inferred from homology"/>
<gene>
    <name evidence="8" type="ORF">E3T27_07795</name>
</gene>
<dbReference type="PANTHER" id="PTHR42711:SF5">
    <property type="entry name" value="ABC TRANSPORTER ATP-BINDING PROTEIN NATA"/>
    <property type="match status" value="1"/>
</dbReference>
<dbReference type="GO" id="GO:0046677">
    <property type="term" value="P:response to antibiotic"/>
    <property type="evidence" value="ECO:0007669"/>
    <property type="project" value="UniProtKB-KW"/>
</dbReference>
<dbReference type="SUPFAM" id="SSF52540">
    <property type="entry name" value="P-loop containing nucleoside triphosphate hydrolases"/>
    <property type="match status" value="1"/>
</dbReference>
<keyword evidence="9" id="KW-1185">Reference proteome</keyword>
<evidence type="ECO:0000256" key="4">
    <source>
        <dbReference type="ARBA" id="ARBA00022741"/>
    </source>
</evidence>
<dbReference type="PROSITE" id="PS50893">
    <property type="entry name" value="ABC_TRANSPORTER_2"/>
    <property type="match status" value="1"/>
</dbReference>
<evidence type="ECO:0000256" key="6">
    <source>
        <dbReference type="ARBA" id="ARBA00023251"/>
    </source>
</evidence>
<dbReference type="GO" id="GO:0005524">
    <property type="term" value="F:ATP binding"/>
    <property type="evidence" value="ECO:0007669"/>
    <property type="project" value="UniProtKB-KW"/>
</dbReference>
<protein>
    <submittedName>
        <fullName evidence="8">ABC transporter ATP-binding protein</fullName>
    </submittedName>
</protein>
<dbReference type="InterPro" id="IPR003439">
    <property type="entry name" value="ABC_transporter-like_ATP-bd"/>
</dbReference>
<dbReference type="SMART" id="SM00382">
    <property type="entry name" value="AAA"/>
    <property type="match status" value="1"/>
</dbReference>
<dbReference type="Proteomes" id="UP000298424">
    <property type="component" value="Unassembled WGS sequence"/>
</dbReference>
<evidence type="ECO:0000313" key="8">
    <source>
        <dbReference type="EMBL" id="TFD26663.1"/>
    </source>
</evidence>
<feature type="domain" description="ABC transporter" evidence="7">
    <location>
        <begin position="32"/>
        <end position="262"/>
    </location>
</feature>
<evidence type="ECO:0000313" key="9">
    <source>
        <dbReference type="Proteomes" id="UP000298424"/>
    </source>
</evidence>
<dbReference type="InterPro" id="IPR050763">
    <property type="entry name" value="ABC_transporter_ATP-binding"/>
</dbReference>
<evidence type="ECO:0000256" key="5">
    <source>
        <dbReference type="ARBA" id="ARBA00022840"/>
    </source>
</evidence>
<dbReference type="InterPro" id="IPR027417">
    <property type="entry name" value="P-loop_NTPase"/>
</dbReference>
<dbReference type="PANTHER" id="PTHR42711">
    <property type="entry name" value="ABC TRANSPORTER ATP-BINDING PROTEIN"/>
    <property type="match status" value="1"/>
</dbReference>
<dbReference type="InterPro" id="IPR017871">
    <property type="entry name" value="ABC_transporter-like_CS"/>
</dbReference>
<evidence type="ECO:0000256" key="2">
    <source>
        <dbReference type="ARBA" id="ARBA00005417"/>
    </source>
</evidence>
<comment type="caution">
    <text evidence="8">The sequence shown here is derived from an EMBL/GenBank/DDBJ whole genome shotgun (WGS) entry which is preliminary data.</text>
</comment>